<comment type="caution">
    <text evidence="4">The sequence shown here is derived from an EMBL/GenBank/DDBJ whole genome shotgun (WGS) entry which is preliminary data.</text>
</comment>
<evidence type="ECO:0000259" key="3">
    <source>
        <dbReference type="PROSITE" id="PS50106"/>
    </source>
</evidence>
<dbReference type="CDD" id="cd21180">
    <property type="entry name" value="GH2_GIPC"/>
    <property type="match status" value="1"/>
</dbReference>
<evidence type="ECO:0000313" key="4">
    <source>
        <dbReference type="EMBL" id="CAD6199062.1"/>
    </source>
</evidence>
<evidence type="ECO:0000256" key="2">
    <source>
        <dbReference type="SAM" id="MobiDB-lite"/>
    </source>
</evidence>
<evidence type="ECO:0000256" key="1">
    <source>
        <dbReference type="ARBA" id="ARBA00009011"/>
    </source>
</evidence>
<comment type="similarity">
    <text evidence="1">Belongs to the GIPC family.</text>
</comment>
<proteinExistence type="inferred from homology"/>
<dbReference type="AlphaFoldDB" id="A0A8S1HWN8"/>
<dbReference type="OrthoDB" id="6509831at2759"/>
<dbReference type="InterPro" id="IPR056814">
    <property type="entry name" value="GIPC1-3_GH1"/>
</dbReference>
<dbReference type="Proteomes" id="UP000835052">
    <property type="component" value="Unassembled WGS sequence"/>
</dbReference>
<protein>
    <recommendedName>
        <fullName evidence="3">PDZ domain-containing protein</fullName>
    </recommendedName>
</protein>
<gene>
    <name evidence="4" type="ORF">CAUJ_LOCUS14967</name>
</gene>
<dbReference type="PANTHER" id="PTHR12259">
    <property type="entry name" value="RGS-GAIP INTERACTING PROTEIN GIPC"/>
    <property type="match status" value="1"/>
</dbReference>
<dbReference type="InterPro" id="IPR055349">
    <property type="entry name" value="GH2_GIPC"/>
</dbReference>
<dbReference type="SMART" id="SM00228">
    <property type="entry name" value="PDZ"/>
    <property type="match status" value="1"/>
</dbReference>
<keyword evidence="5" id="KW-1185">Reference proteome</keyword>
<feature type="domain" description="PDZ" evidence="3">
    <location>
        <begin position="174"/>
        <end position="242"/>
    </location>
</feature>
<sequence length="389" mass="43431">MTFPNQQRFQRRGCFRSRSRSRDAARRSLAAPVGQQPRALEIVPWSSVTIEEISSEHVNAPAELAKMESVSEEVHVEDNKALVASQEISNPLAQAAVDLKFACQMAHGSPVAVIQRWSTIEELYSSMAEAFDVPKSELMFLTVNTFKVDMTKLFTGTLNFTDMLYAHVRGQPVEVELIKDETSFGVTITDNGMGNAFVKAIRDGSVFARAFPATRVGQLIEKIDGVNVLGKRHYEVARIFRSIPIGTKVNMRLISPQQSPLEQFISRRAPGAPKKNMMESLKKGGTIRFKSNGSFVVEDKAPETAIIEKLNDVFDSYLGVQDDQLAARVWETAAKCSTLWELNEAIQNSDLNVFEFPDGLVFDMWGIISDLKRVKKATPAPFREAQPQR</sequence>
<organism evidence="4 5">
    <name type="scientific">Caenorhabditis auriculariae</name>
    <dbReference type="NCBI Taxonomy" id="2777116"/>
    <lineage>
        <taxon>Eukaryota</taxon>
        <taxon>Metazoa</taxon>
        <taxon>Ecdysozoa</taxon>
        <taxon>Nematoda</taxon>
        <taxon>Chromadorea</taxon>
        <taxon>Rhabditida</taxon>
        <taxon>Rhabditina</taxon>
        <taxon>Rhabditomorpha</taxon>
        <taxon>Rhabditoidea</taxon>
        <taxon>Rhabditidae</taxon>
        <taxon>Peloderinae</taxon>
        <taxon>Caenorhabditis</taxon>
    </lineage>
</organism>
<dbReference type="InterPro" id="IPR036034">
    <property type="entry name" value="PDZ_sf"/>
</dbReference>
<dbReference type="InterPro" id="IPR017379">
    <property type="entry name" value="GIPC1/2/3"/>
</dbReference>
<dbReference type="SUPFAM" id="SSF50156">
    <property type="entry name" value="PDZ domain-like"/>
    <property type="match status" value="1"/>
</dbReference>
<dbReference type="Pfam" id="PF25083">
    <property type="entry name" value="GIPC1_GH1"/>
    <property type="match status" value="1"/>
</dbReference>
<feature type="region of interest" description="Disordered" evidence="2">
    <location>
        <begin position="1"/>
        <end position="32"/>
    </location>
</feature>
<feature type="compositionally biased region" description="Basic residues" evidence="2">
    <location>
        <begin position="9"/>
        <end position="19"/>
    </location>
</feature>
<dbReference type="PANTHER" id="PTHR12259:SF1">
    <property type="entry name" value="GH21964P"/>
    <property type="match status" value="1"/>
</dbReference>
<dbReference type="Gene3D" id="2.30.42.10">
    <property type="match status" value="1"/>
</dbReference>
<dbReference type="InterPro" id="IPR001478">
    <property type="entry name" value="PDZ"/>
</dbReference>
<accession>A0A8S1HWN8</accession>
<dbReference type="EMBL" id="CAJGYM010000152">
    <property type="protein sequence ID" value="CAD6199062.1"/>
    <property type="molecule type" value="Genomic_DNA"/>
</dbReference>
<name>A0A8S1HWN8_9PELO</name>
<reference evidence="4" key="1">
    <citation type="submission" date="2020-10" db="EMBL/GenBank/DDBJ databases">
        <authorList>
            <person name="Kikuchi T."/>
        </authorList>
    </citation>
    <scope>NUCLEOTIDE SEQUENCE</scope>
    <source>
        <strain evidence="4">NKZ352</strain>
    </source>
</reference>
<dbReference type="PROSITE" id="PS50106">
    <property type="entry name" value="PDZ"/>
    <property type="match status" value="1"/>
</dbReference>
<dbReference type="Pfam" id="PF25082">
    <property type="entry name" value="GIPC1_GH2"/>
    <property type="match status" value="1"/>
</dbReference>
<evidence type="ECO:0000313" key="5">
    <source>
        <dbReference type="Proteomes" id="UP000835052"/>
    </source>
</evidence>